<dbReference type="Pfam" id="PF12849">
    <property type="entry name" value="PBP_like_2"/>
    <property type="match status" value="1"/>
</dbReference>
<feature type="domain" description="PBP" evidence="2">
    <location>
        <begin position="29"/>
        <end position="281"/>
    </location>
</feature>
<comment type="caution">
    <text evidence="3">The sequence shown here is derived from an EMBL/GenBank/DDBJ whole genome shotgun (WGS) entry which is preliminary data.</text>
</comment>
<gene>
    <name evidence="3" type="ORF">KK062_18565</name>
</gene>
<dbReference type="PROSITE" id="PS51257">
    <property type="entry name" value="PROKAR_LIPOPROTEIN"/>
    <property type="match status" value="1"/>
</dbReference>
<protein>
    <submittedName>
        <fullName evidence="3">Substrate-binding domain-containing protein</fullName>
    </submittedName>
</protein>
<dbReference type="Gene3D" id="3.40.190.10">
    <property type="entry name" value="Periplasmic binding protein-like II"/>
    <property type="match status" value="2"/>
</dbReference>
<dbReference type="AlphaFoldDB" id="A0AAP2E291"/>
<dbReference type="InterPro" id="IPR050811">
    <property type="entry name" value="Phosphate_ABC_transporter"/>
</dbReference>
<proteinExistence type="predicted"/>
<accession>A0AAP2E291</accession>
<name>A0AAP2E291_9BACT</name>
<dbReference type="PANTHER" id="PTHR30570:SF1">
    <property type="entry name" value="PHOSPHATE-BINDING PROTEIN PSTS"/>
    <property type="match status" value="1"/>
</dbReference>
<keyword evidence="4" id="KW-1185">Reference proteome</keyword>
<dbReference type="InterPro" id="IPR024370">
    <property type="entry name" value="PBP_domain"/>
</dbReference>
<dbReference type="Proteomes" id="UP001319080">
    <property type="component" value="Unassembled WGS sequence"/>
</dbReference>
<evidence type="ECO:0000313" key="3">
    <source>
        <dbReference type="EMBL" id="MBT1710257.1"/>
    </source>
</evidence>
<evidence type="ECO:0000259" key="2">
    <source>
        <dbReference type="Pfam" id="PF12849"/>
    </source>
</evidence>
<evidence type="ECO:0000313" key="4">
    <source>
        <dbReference type="Proteomes" id="UP001319080"/>
    </source>
</evidence>
<keyword evidence="1" id="KW-0732">Signal</keyword>
<evidence type="ECO:0000256" key="1">
    <source>
        <dbReference type="ARBA" id="ARBA00022729"/>
    </source>
</evidence>
<dbReference type="RefSeq" id="WP_254085833.1">
    <property type="nucleotide sequence ID" value="NZ_JAHESE010000020.1"/>
</dbReference>
<dbReference type="SUPFAM" id="SSF53850">
    <property type="entry name" value="Periplasmic binding protein-like II"/>
    <property type="match status" value="1"/>
</dbReference>
<reference evidence="3 4" key="1">
    <citation type="submission" date="2021-05" db="EMBL/GenBank/DDBJ databases">
        <title>A Polyphasic approach of four new species of the genus Ohtaekwangia: Ohtaekwangia histidinii sp. nov., Ohtaekwangia cretensis sp. nov., Ohtaekwangia indiensis sp. nov., Ohtaekwangia reichenbachii sp. nov. from diverse environment.</title>
        <authorList>
            <person name="Octaviana S."/>
        </authorList>
    </citation>
    <scope>NUCLEOTIDE SEQUENCE [LARGE SCALE GENOMIC DNA]</scope>
    <source>
        <strain evidence="3 4">PWU5</strain>
    </source>
</reference>
<organism evidence="3 4">
    <name type="scientific">Dawidia cretensis</name>
    <dbReference type="NCBI Taxonomy" id="2782350"/>
    <lineage>
        <taxon>Bacteria</taxon>
        <taxon>Pseudomonadati</taxon>
        <taxon>Bacteroidota</taxon>
        <taxon>Cytophagia</taxon>
        <taxon>Cytophagales</taxon>
        <taxon>Chryseotaleaceae</taxon>
        <taxon>Dawidia</taxon>
    </lineage>
</organism>
<dbReference type="EMBL" id="JAHESE010000020">
    <property type="protein sequence ID" value="MBT1710257.1"/>
    <property type="molecule type" value="Genomic_DNA"/>
</dbReference>
<dbReference type="PANTHER" id="PTHR30570">
    <property type="entry name" value="PERIPLASMIC PHOSPHATE BINDING COMPONENT OF PHOSPHATE ABC TRANSPORTER"/>
    <property type="match status" value="1"/>
</dbReference>
<sequence length="312" mass="34136">MKILFHSLLITVCFLAACTGRDKKGRPLDTPTSGSIRIAVDESLKPLLDTEVDTFMGLYQRARIEVAYASEQEAIRLLLLDSVRLIVITRKLLPEEVEVLAQQALKPHQVTVAREGIALVMNRSRTDSVLSVEQLGKMLKGDIANWSQLSPKGPAAPLEIVFDQPTSGILRYLKDSLKIDTLPKNCFAVNDNPSVIQHVASRPNAIGLIGGTWISDSDDSTANAFLNTVRIAALSRKTGGESFQPFQAYIAQNQYPLVREITVVSREGRTGLGSGLLAFIAGEKGQRIVLKSGLVPVTMPIRIVEINRQPLN</sequence>